<evidence type="ECO:0000256" key="1">
    <source>
        <dbReference type="SAM" id="MobiDB-lite"/>
    </source>
</evidence>
<keyword evidence="3" id="KW-1185">Reference proteome</keyword>
<dbReference type="AlphaFoldDB" id="A0AAN6VGQ3"/>
<dbReference type="Proteomes" id="UP001302745">
    <property type="component" value="Unassembled WGS sequence"/>
</dbReference>
<evidence type="ECO:0000313" key="3">
    <source>
        <dbReference type="Proteomes" id="UP001302745"/>
    </source>
</evidence>
<dbReference type="Pfam" id="PF20174">
    <property type="entry name" value="DUF6540"/>
    <property type="match status" value="1"/>
</dbReference>
<sequence>MPPPPPPPLPPPPLPPFFSLPSKSKSNPPSTTPQQEQQHELNIPPTGPPNTILVSLLIYNGWPFADHWEYFIASPSDPATGVVVQAAGDVRAGFWLEVKRGWRFGSSSSSSSVDGGGRGGCRRVRLGWVAGELFSSSSSSEGGDCGKGVFEVHPGEEGVEARCGFERVLFGVPVPGKTLRAVDDEGEGEGDGVGRRTRITQRNCQTWVVESAEQLVREGIFEQRVVDYLRAASIMTA</sequence>
<accession>A0AAN6VGQ3</accession>
<protein>
    <submittedName>
        <fullName evidence="2">Uncharacterized protein</fullName>
    </submittedName>
</protein>
<reference evidence="2" key="2">
    <citation type="submission" date="2023-05" db="EMBL/GenBank/DDBJ databases">
        <authorList>
            <consortium name="Lawrence Berkeley National Laboratory"/>
            <person name="Steindorff A."/>
            <person name="Hensen N."/>
            <person name="Bonometti L."/>
            <person name="Westerberg I."/>
            <person name="Brannstrom I.O."/>
            <person name="Guillou S."/>
            <person name="Cros-Aarteil S."/>
            <person name="Calhoun S."/>
            <person name="Haridas S."/>
            <person name="Kuo A."/>
            <person name="Mondo S."/>
            <person name="Pangilinan J."/>
            <person name="Riley R."/>
            <person name="Labutti K."/>
            <person name="Andreopoulos B."/>
            <person name="Lipzen A."/>
            <person name="Chen C."/>
            <person name="Yanf M."/>
            <person name="Daum C."/>
            <person name="Ng V."/>
            <person name="Clum A."/>
            <person name="Ohm R."/>
            <person name="Martin F."/>
            <person name="Silar P."/>
            <person name="Natvig D."/>
            <person name="Lalanne C."/>
            <person name="Gautier V."/>
            <person name="Ament-Velasquez S.L."/>
            <person name="Kruys A."/>
            <person name="Hutchinson M.I."/>
            <person name="Powell A.J."/>
            <person name="Barry K."/>
            <person name="Miller A.N."/>
            <person name="Grigoriev I.V."/>
            <person name="Debuchy R."/>
            <person name="Gladieux P."/>
            <person name="Thoren M.H."/>
            <person name="Johannesson H."/>
        </authorList>
    </citation>
    <scope>NUCLEOTIDE SEQUENCE</scope>
    <source>
        <strain evidence="2">CBS 538.74</strain>
    </source>
</reference>
<dbReference type="InterPro" id="IPR046670">
    <property type="entry name" value="DUF6540"/>
</dbReference>
<evidence type="ECO:0000313" key="2">
    <source>
        <dbReference type="EMBL" id="KAK4151143.1"/>
    </source>
</evidence>
<comment type="caution">
    <text evidence="2">The sequence shown here is derived from an EMBL/GenBank/DDBJ whole genome shotgun (WGS) entry which is preliminary data.</text>
</comment>
<reference evidence="2" key="1">
    <citation type="journal article" date="2023" name="Mol. Phylogenet. Evol.">
        <title>Genome-scale phylogeny and comparative genomics of the fungal order Sordariales.</title>
        <authorList>
            <person name="Hensen N."/>
            <person name="Bonometti L."/>
            <person name="Westerberg I."/>
            <person name="Brannstrom I.O."/>
            <person name="Guillou S."/>
            <person name="Cros-Aarteil S."/>
            <person name="Calhoun S."/>
            <person name="Haridas S."/>
            <person name="Kuo A."/>
            <person name="Mondo S."/>
            <person name="Pangilinan J."/>
            <person name="Riley R."/>
            <person name="LaButti K."/>
            <person name="Andreopoulos B."/>
            <person name="Lipzen A."/>
            <person name="Chen C."/>
            <person name="Yan M."/>
            <person name="Daum C."/>
            <person name="Ng V."/>
            <person name="Clum A."/>
            <person name="Steindorff A."/>
            <person name="Ohm R.A."/>
            <person name="Martin F."/>
            <person name="Silar P."/>
            <person name="Natvig D.O."/>
            <person name="Lalanne C."/>
            <person name="Gautier V."/>
            <person name="Ament-Velasquez S.L."/>
            <person name="Kruys A."/>
            <person name="Hutchinson M.I."/>
            <person name="Powell A.J."/>
            <person name="Barry K."/>
            <person name="Miller A.N."/>
            <person name="Grigoriev I.V."/>
            <person name="Debuchy R."/>
            <person name="Gladieux P."/>
            <person name="Hiltunen Thoren M."/>
            <person name="Johannesson H."/>
        </authorList>
    </citation>
    <scope>NUCLEOTIDE SEQUENCE</scope>
    <source>
        <strain evidence="2">CBS 538.74</strain>
    </source>
</reference>
<feature type="compositionally biased region" description="Low complexity" evidence="1">
    <location>
        <begin position="19"/>
        <end position="33"/>
    </location>
</feature>
<feature type="region of interest" description="Disordered" evidence="1">
    <location>
        <begin position="1"/>
        <end position="47"/>
    </location>
</feature>
<feature type="compositionally biased region" description="Pro residues" evidence="1">
    <location>
        <begin position="1"/>
        <end position="18"/>
    </location>
</feature>
<name>A0AAN6VGQ3_9PEZI</name>
<proteinExistence type="predicted"/>
<gene>
    <name evidence="2" type="ORF">C8A00DRAFT_36235</name>
</gene>
<dbReference type="EMBL" id="MU857031">
    <property type="protein sequence ID" value="KAK4151143.1"/>
    <property type="molecule type" value="Genomic_DNA"/>
</dbReference>
<organism evidence="2 3">
    <name type="scientific">Chaetomidium leptoderma</name>
    <dbReference type="NCBI Taxonomy" id="669021"/>
    <lineage>
        <taxon>Eukaryota</taxon>
        <taxon>Fungi</taxon>
        <taxon>Dikarya</taxon>
        <taxon>Ascomycota</taxon>
        <taxon>Pezizomycotina</taxon>
        <taxon>Sordariomycetes</taxon>
        <taxon>Sordariomycetidae</taxon>
        <taxon>Sordariales</taxon>
        <taxon>Chaetomiaceae</taxon>
        <taxon>Chaetomidium</taxon>
    </lineage>
</organism>